<comment type="caution">
    <text evidence="1">The sequence shown here is derived from an EMBL/GenBank/DDBJ whole genome shotgun (WGS) entry which is preliminary data.</text>
</comment>
<organism evidence="1 2">
    <name type="scientific">Dongia soli</name>
    <dbReference type="NCBI Taxonomy" id="600628"/>
    <lineage>
        <taxon>Bacteria</taxon>
        <taxon>Pseudomonadati</taxon>
        <taxon>Pseudomonadota</taxon>
        <taxon>Alphaproteobacteria</taxon>
        <taxon>Rhodospirillales</taxon>
        <taxon>Dongiaceae</taxon>
        <taxon>Dongia</taxon>
    </lineage>
</organism>
<dbReference type="InterPro" id="IPR009945">
    <property type="entry name" value="ATPase_inh_sub_z"/>
</dbReference>
<reference evidence="1 2" key="1">
    <citation type="journal article" date="2016" name="Antonie Van Leeuwenhoek">
        <title>Dongia soli sp. nov., isolated from soil from Dokdo, Korea.</title>
        <authorList>
            <person name="Kim D.U."/>
            <person name="Lee H."/>
            <person name="Kim H."/>
            <person name="Kim S.G."/>
            <person name="Ka J.O."/>
        </authorList>
    </citation>
    <scope>NUCLEOTIDE SEQUENCE [LARGE SCALE GENOMIC DNA]</scope>
    <source>
        <strain evidence="1 2">D78</strain>
    </source>
</reference>
<accession>A0ABU5EH23</accession>
<protein>
    <submittedName>
        <fullName evidence="1">DUF1476 domain-containing protein</fullName>
    </submittedName>
</protein>
<dbReference type="RefSeq" id="WP_320510810.1">
    <property type="nucleotide sequence ID" value="NZ_JAXCLW010000013.1"/>
</dbReference>
<dbReference type="EMBL" id="JAXCLW010000013">
    <property type="protein sequence ID" value="MDY0885734.1"/>
    <property type="molecule type" value="Genomic_DNA"/>
</dbReference>
<dbReference type="Proteomes" id="UP001279642">
    <property type="component" value="Unassembled WGS sequence"/>
</dbReference>
<gene>
    <name evidence="1" type="ORF">SMD27_23050</name>
</gene>
<dbReference type="InterPro" id="IPR038293">
    <property type="entry name" value="ATPase_inh_sub_z_sf"/>
</dbReference>
<name>A0ABU5EH23_9PROT</name>
<dbReference type="Pfam" id="PF07345">
    <property type="entry name" value="ATPaseInh_sub_z"/>
    <property type="match status" value="1"/>
</dbReference>
<proteinExistence type="predicted"/>
<keyword evidence="2" id="KW-1185">Reference proteome</keyword>
<dbReference type="Gene3D" id="1.10.790.20">
    <property type="entry name" value="Domain of unknown function DUF1476"/>
    <property type="match status" value="1"/>
</dbReference>
<sequence>MSTFDDREQSFENKFKHDKELQFRISARRNKLLGLWAAQLLGIHGSEAEAYAKTVVTADLEKPGDDDVVQKVLADFKARGVDMSEHRLRKRMEELLQTAHQQIMSEA</sequence>
<dbReference type="PIRSF" id="PIRSF031780">
    <property type="entry name" value="UCP031780"/>
    <property type="match status" value="1"/>
</dbReference>
<evidence type="ECO:0000313" key="1">
    <source>
        <dbReference type="EMBL" id="MDY0885734.1"/>
    </source>
</evidence>
<evidence type="ECO:0000313" key="2">
    <source>
        <dbReference type="Proteomes" id="UP001279642"/>
    </source>
</evidence>